<evidence type="ECO:0000313" key="2">
    <source>
        <dbReference type="Proteomes" id="UP000032142"/>
    </source>
</evidence>
<evidence type="ECO:0000313" key="1">
    <source>
        <dbReference type="EMBL" id="KHG14346.1"/>
    </source>
</evidence>
<sequence length="39" mass="4618">MDGSINPVMRRKDEYSLGKLSVDSKPHEPFWEFRQPLAR</sequence>
<protein>
    <submittedName>
        <fullName evidence="1">Uncharacterized protein</fullName>
    </submittedName>
</protein>
<organism evidence="1 2">
    <name type="scientific">Gossypium arboreum</name>
    <name type="common">Tree cotton</name>
    <name type="synonym">Gossypium nanking</name>
    <dbReference type="NCBI Taxonomy" id="29729"/>
    <lineage>
        <taxon>Eukaryota</taxon>
        <taxon>Viridiplantae</taxon>
        <taxon>Streptophyta</taxon>
        <taxon>Embryophyta</taxon>
        <taxon>Tracheophyta</taxon>
        <taxon>Spermatophyta</taxon>
        <taxon>Magnoliopsida</taxon>
        <taxon>eudicotyledons</taxon>
        <taxon>Gunneridae</taxon>
        <taxon>Pentapetalae</taxon>
        <taxon>rosids</taxon>
        <taxon>malvids</taxon>
        <taxon>Malvales</taxon>
        <taxon>Malvaceae</taxon>
        <taxon>Malvoideae</taxon>
        <taxon>Gossypium</taxon>
    </lineage>
</organism>
<proteinExistence type="predicted"/>
<name>A0A0B0NTF4_GOSAR</name>
<keyword evidence="2" id="KW-1185">Reference proteome</keyword>
<accession>A0A0B0NTF4</accession>
<reference evidence="2" key="1">
    <citation type="submission" date="2014-09" db="EMBL/GenBank/DDBJ databases">
        <authorList>
            <person name="Mudge J."/>
            <person name="Ramaraj T."/>
            <person name="Lindquist I.E."/>
            <person name="Bharti A.K."/>
            <person name="Sundararajan A."/>
            <person name="Cameron C.T."/>
            <person name="Woodward J.E."/>
            <person name="May G.D."/>
            <person name="Brubaker C."/>
            <person name="Broadhvest J."/>
            <person name="Wilkins T.A."/>
        </authorList>
    </citation>
    <scope>NUCLEOTIDE SEQUENCE</scope>
    <source>
        <strain evidence="2">cv. AKA8401</strain>
    </source>
</reference>
<dbReference type="EMBL" id="KN401371">
    <property type="protein sequence ID" value="KHG14346.1"/>
    <property type="molecule type" value="Genomic_DNA"/>
</dbReference>
<gene>
    <name evidence="1" type="ORF">F383_17827</name>
</gene>
<dbReference type="Proteomes" id="UP000032142">
    <property type="component" value="Unassembled WGS sequence"/>
</dbReference>
<dbReference type="AlphaFoldDB" id="A0A0B0NTF4"/>